<accession>A0A5S4EJ62</accession>
<evidence type="ECO:0000313" key="1">
    <source>
        <dbReference type="EMBL" id="TMQ75306.1"/>
    </source>
</evidence>
<comment type="caution">
    <text evidence="1">The sequence shown here is derived from an EMBL/GenBank/DDBJ whole genome shotgun (WGS) entry which is preliminary data.</text>
</comment>
<proteinExistence type="predicted"/>
<dbReference type="AlphaFoldDB" id="A0A5S4EJ62"/>
<sequence>MEHDERIFCQGRINADTLSRLTDLEQACSEHRRSYFL</sequence>
<keyword evidence="2" id="KW-1185">Reference proteome</keyword>
<protein>
    <submittedName>
        <fullName evidence="1">Uncharacterized protein</fullName>
    </submittedName>
</protein>
<reference evidence="1 2" key="1">
    <citation type="submission" date="2019-04" db="EMBL/GenBank/DDBJ databases">
        <title>A novel phosphate-accumulating bacterium identified in bioreactor for phosphate removal from wastewater.</title>
        <authorList>
            <person name="Kotlyarov R.Y."/>
            <person name="Beletsky A.V."/>
            <person name="Kallistova A.Y."/>
            <person name="Dorofeev A.G."/>
            <person name="Nikolaev Y.Y."/>
            <person name="Pimenov N.V."/>
            <person name="Ravin N.V."/>
            <person name="Mardanov A.V."/>
        </authorList>
    </citation>
    <scope>NUCLEOTIDE SEQUENCE [LARGE SCALE GENOMIC DNA]</scope>
    <source>
        <strain evidence="1 2">Bin19</strain>
    </source>
</reference>
<evidence type="ECO:0000313" key="2">
    <source>
        <dbReference type="Proteomes" id="UP000306324"/>
    </source>
</evidence>
<dbReference type="Proteomes" id="UP000306324">
    <property type="component" value="Unassembled WGS sequence"/>
</dbReference>
<organism evidence="1 2">
    <name type="scientific">Candidatus Accumulibacter phosphatis</name>
    <dbReference type="NCBI Taxonomy" id="327160"/>
    <lineage>
        <taxon>Bacteria</taxon>
        <taxon>Pseudomonadati</taxon>
        <taxon>Pseudomonadota</taxon>
        <taxon>Betaproteobacteria</taxon>
        <taxon>Candidatus Accumulibacter</taxon>
    </lineage>
</organism>
<dbReference type="EMBL" id="SWAD01000105">
    <property type="protein sequence ID" value="TMQ75306.1"/>
    <property type="molecule type" value="Genomic_DNA"/>
</dbReference>
<name>A0A5S4EJ62_9PROT</name>
<gene>
    <name evidence="1" type="ORF">ACCUM_1529</name>
</gene>